<dbReference type="RefSeq" id="WP_201371981.1">
    <property type="nucleotide sequence ID" value="NZ_BNJG01000001.1"/>
</dbReference>
<dbReference type="Pfam" id="PF01844">
    <property type="entry name" value="HNH"/>
    <property type="match status" value="1"/>
</dbReference>
<protein>
    <recommendedName>
        <fullName evidence="1">HNH nuclease domain-containing protein</fullName>
    </recommendedName>
</protein>
<gene>
    <name evidence="2" type="ORF">KSB_38660</name>
</gene>
<proteinExistence type="predicted"/>
<dbReference type="Gene3D" id="1.10.30.50">
    <property type="match status" value="1"/>
</dbReference>
<accession>A0ABQ3URN8</accession>
<feature type="domain" description="HNH nuclease" evidence="1">
    <location>
        <begin position="66"/>
        <end position="116"/>
    </location>
</feature>
<dbReference type="SMART" id="SM00507">
    <property type="entry name" value="HNHc"/>
    <property type="match status" value="1"/>
</dbReference>
<dbReference type="CDD" id="cd00085">
    <property type="entry name" value="HNHc"/>
    <property type="match status" value="1"/>
</dbReference>
<dbReference type="InterPro" id="IPR045865">
    <property type="entry name" value="ACT-like_dom_sf"/>
</dbReference>
<keyword evidence="3" id="KW-1185">Reference proteome</keyword>
<dbReference type="EMBL" id="BNJG01000001">
    <property type="protein sequence ID" value="GHO55391.1"/>
    <property type="molecule type" value="Genomic_DNA"/>
</dbReference>
<dbReference type="Pfam" id="PF13840">
    <property type="entry name" value="ACT_7"/>
    <property type="match status" value="1"/>
</dbReference>
<dbReference type="InterPro" id="IPR051719">
    <property type="entry name" value="CASTOR_mTORC1"/>
</dbReference>
<comment type="caution">
    <text evidence="2">The sequence shown here is derived from an EMBL/GenBank/DDBJ whole genome shotgun (WGS) entry which is preliminary data.</text>
</comment>
<dbReference type="Gene3D" id="3.30.2130.10">
    <property type="entry name" value="VC0802-like"/>
    <property type="match status" value="1"/>
</dbReference>
<dbReference type="Proteomes" id="UP000654345">
    <property type="component" value="Unassembled WGS sequence"/>
</dbReference>
<evidence type="ECO:0000259" key="1">
    <source>
        <dbReference type="SMART" id="SM00507"/>
    </source>
</evidence>
<name>A0ABQ3URN8_9CHLR</name>
<dbReference type="InterPro" id="IPR027795">
    <property type="entry name" value="CASTOR_ACT_dom"/>
</dbReference>
<organism evidence="2 3">
    <name type="scientific">Ktedonobacter robiniae</name>
    <dbReference type="NCBI Taxonomy" id="2778365"/>
    <lineage>
        <taxon>Bacteria</taxon>
        <taxon>Bacillati</taxon>
        <taxon>Chloroflexota</taxon>
        <taxon>Ktedonobacteria</taxon>
        <taxon>Ktedonobacterales</taxon>
        <taxon>Ktedonobacteraceae</taxon>
        <taxon>Ktedonobacter</taxon>
    </lineage>
</organism>
<evidence type="ECO:0000313" key="2">
    <source>
        <dbReference type="EMBL" id="GHO55391.1"/>
    </source>
</evidence>
<dbReference type="InterPro" id="IPR003615">
    <property type="entry name" value="HNH_nuc"/>
</dbReference>
<evidence type="ECO:0000313" key="3">
    <source>
        <dbReference type="Proteomes" id="UP000654345"/>
    </source>
</evidence>
<dbReference type="SUPFAM" id="SSF55021">
    <property type="entry name" value="ACT-like"/>
    <property type="match status" value="2"/>
</dbReference>
<dbReference type="PANTHER" id="PTHR31131:SF6">
    <property type="entry name" value="CASTOR ACT DOMAIN-CONTAINING PROTEIN"/>
    <property type="match status" value="1"/>
</dbReference>
<dbReference type="InterPro" id="IPR002711">
    <property type="entry name" value="HNH"/>
</dbReference>
<reference evidence="2 3" key="1">
    <citation type="journal article" date="2021" name="Int. J. Syst. Evol. Microbiol.">
        <title>Reticulibacter mediterranei gen. nov., sp. nov., within the new family Reticulibacteraceae fam. nov., and Ktedonospora formicarum gen. nov., sp. nov., Ktedonobacter robiniae sp. nov., Dictyobacter formicarum sp. nov. and Dictyobacter arantiisoli sp. nov., belonging to the class Ktedonobacteria.</title>
        <authorList>
            <person name="Yabe S."/>
            <person name="Zheng Y."/>
            <person name="Wang C.M."/>
            <person name="Sakai Y."/>
            <person name="Abe K."/>
            <person name="Yokota A."/>
            <person name="Donadio S."/>
            <person name="Cavaletti L."/>
            <person name="Monciardini P."/>
        </authorList>
    </citation>
    <scope>NUCLEOTIDE SEQUENCE [LARGE SCALE GENOMIC DNA]</scope>
    <source>
        <strain evidence="2 3">SOSP1-30</strain>
    </source>
</reference>
<dbReference type="InterPro" id="IPR049447">
    <property type="entry name" value="A9CJY8-like_N"/>
</dbReference>
<dbReference type="Pfam" id="PF21631">
    <property type="entry name" value="A9CJY8-like_N"/>
    <property type="match status" value="1"/>
</dbReference>
<sequence>MGPKHQRALFCIAERVMTSKRKHVQTIRQLAGTEEYYLLIIREIDRLEGQLCKTRSLQAQATLTLLEWLTTLHYFNWHCAYCQERPFQVMSHIIPLPQGGGTTVENCVPACYRCGRSGRNKKTNMLVIGNLMQLKTKMQAIKEQAQLTMKQLNLSLLPDKYAVCQFHPDKHIPYWALLGDFVSLTRTPEELSIVCQEDNVPGDIEAERGWRCVQVRGAFDFSIAGINASLAIPLAEAYISVLAIATYATDYLLVKEENVERALQVLEQAGHIIER</sequence>
<dbReference type="PANTHER" id="PTHR31131">
    <property type="entry name" value="CHROMOSOME 1, WHOLE GENOME SHOTGUN SEQUENCE"/>
    <property type="match status" value="1"/>
</dbReference>